<sequence>MRRRLVVHVASTALFAATVLAAGLPATAAPAATESAPAATAPRSTTPTITAALAGAMQRDLGLTRAQVDQRLAQEAAATQAEHIAEQALGAGYAGSWFDAASGRLVVHTTGTASTAKAGGLRGVDVEIRTAEHSLAELTGVKNAIDALAGRAAPAGVNGWYVDVPSNSVVLSVNPTKADAATTDFVARAVALSGGSARVTESADSPRTYADIVGAYPYFINNSSRCSIGFAVSTGFVSAGHCGAVGDSATDVEDAALGTFAGSVFPGAGDYSYVRAAAGASPYGYVYGYDGYYYYVYGSAEAVVGASICRSGATTGMWCGTVQAKDQTVNYAQGAVTGLTQTNVCAEPGDSGGSWISANQAQGVTSGGSGNCTSGGTTFFQPVNEILSAYGLTLLTTG</sequence>
<dbReference type="SUPFAM" id="SSF50494">
    <property type="entry name" value="Trypsin-like serine proteases"/>
    <property type="match status" value="1"/>
</dbReference>
<evidence type="ECO:0000256" key="9">
    <source>
        <dbReference type="PIRSR" id="PIRSR001134-2"/>
    </source>
</evidence>
<dbReference type="InterPro" id="IPR037295">
    <property type="entry name" value="Alpha-lytic_protease_prodomain"/>
</dbReference>
<evidence type="ECO:0000256" key="2">
    <source>
        <dbReference type="ARBA" id="ARBA00022670"/>
    </source>
</evidence>
<dbReference type="EMBL" id="JAMTCK010000002">
    <property type="protein sequence ID" value="MCP2164132.1"/>
    <property type="molecule type" value="Genomic_DNA"/>
</dbReference>
<evidence type="ECO:0000259" key="12">
    <source>
        <dbReference type="Pfam" id="PF02983"/>
    </source>
</evidence>
<gene>
    <name evidence="13" type="ORF">LX83_000972</name>
</gene>
<feature type="domain" description="Peptidase S1" evidence="11">
    <location>
        <begin position="301"/>
        <end position="387"/>
    </location>
</feature>
<dbReference type="InterPro" id="IPR004236">
    <property type="entry name" value="Pept_S1_alpha_lytic"/>
</dbReference>
<dbReference type="PIRSF" id="PIRSF001134">
    <property type="entry name" value="Streptogrisin"/>
    <property type="match status" value="1"/>
</dbReference>
<evidence type="ECO:0000256" key="10">
    <source>
        <dbReference type="SAM" id="SignalP"/>
    </source>
</evidence>
<keyword evidence="2" id="KW-0645">Protease</keyword>
<evidence type="ECO:0000313" key="14">
    <source>
        <dbReference type="Proteomes" id="UP001206128"/>
    </source>
</evidence>
<protein>
    <submittedName>
        <fullName evidence="13">Streptogrisin C</fullName>
    </submittedName>
</protein>
<dbReference type="InterPro" id="IPR009003">
    <property type="entry name" value="Peptidase_S1_PA"/>
</dbReference>
<feature type="disulfide bond" evidence="9">
    <location>
        <begin position="226"/>
        <end position="242"/>
    </location>
</feature>
<evidence type="ECO:0000256" key="6">
    <source>
        <dbReference type="ARBA" id="ARBA00023145"/>
    </source>
</evidence>
<dbReference type="Proteomes" id="UP001206128">
    <property type="component" value="Unassembled WGS sequence"/>
</dbReference>
<dbReference type="Pfam" id="PF00089">
    <property type="entry name" value="Trypsin"/>
    <property type="match status" value="1"/>
</dbReference>
<evidence type="ECO:0000313" key="13">
    <source>
        <dbReference type="EMBL" id="MCP2164132.1"/>
    </source>
</evidence>
<keyword evidence="3 10" id="KW-0732">Signal</keyword>
<name>A0AAE3G9H0_9PSEU</name>
<evidence type="ECO:0000259" key="11">
    <source>
        <dbReference type="Pfam" id="PF00089"/>
    </source>
</evidence>
<keyword evidence="5" id="KW-0720">Serine protease</keyword>
<feature type="signal peptide" evidence="10">
    <location>
        <begin position="1"/>
        <end position="28"/>
    </location>
</feature>
<dbReference type="SUPFAM" id="SSF54806">
    <property type="entry name" value="Alpha-lytic protease prodomain"/>
    <property type="match status" value="1"/>
</dbReference>
<dbReference type="GO" id="GO:0004252">
    <property type="term" value="F:serine-type endopeptidase activity"/>
    <property type="evidence" value="ECO:0007669"/>
    <property type="project" value="InterPro"/>
</dbReference>
<proteinExistence type="inferred from homology"/>
<keyword evidence="14" id="KW-1185">Reference proteome</keyword>
<dbReference type="AlphaFoldDB" id="A0AAE3G9H0"/>
<dbReference type="Gene3D" id="2.40.10.10">
    <property type="entry name" value="Trypsin-like serine proteases"/>
    <property type="match status" value="2"/>
</dbReference>
<accession>A0AAE3G9H0</accession>
<dbReference type="RefSeq" id="WP_253767486.1">
    <property type="nucleotide sequence ID" value="NZ_JAMTCK010000002.1"/>
</dbReference>
<evidence type="ECO:0000256" key="8">
    <source>
        <dbReference type="PIRSR" id="PIRSR001134-1"/>
    </source>
</evidence>
<dbReference type="InterPro" id="IPR043504">
    <property type="entry name" value="Peptidase_S1_PA_chymotrypsin"/>
</dbReference>
<dbReference type="CDD" id="cd21112">
    <property type="entry name" value="alphaLP-like"/>
    <property type="match status" value="1"/>
</dbReference>
<keyword evidence="4" id="KW-0378">Hydrolase</keyword>
<feature type="active site" description="Charge relay system" evidence="8">
    <location>
        <position position="270"/>
    </location>
</feature>
<evidence type="ECO:0000256" key="3">
    <source>
        <dbReference type="ARBA" id="ARBA00022729"/>
    </source>
</evidence>
<dbReference type="InterPro" id="IPR001316">
    <property type="entry name" value="Pept_S1A_streptogrisin"/>
</dbReference>
<reference evidence="13" key="1">
    <citation type="submission" date="2022-06" db="EMBL/GenBank/DDBJ databases">
        <title>Genomic Encyclopedia of Archaeal and Bacterial Type Strains, Phase II (KMG-II): from individual species to whole genera.</title>
        <authorList>
            <person name="Goeker M."/>
        </authorList>
    </citation>
    <scope>NUCLEOTIDE SEQUENCE</scope>
    <source>
        <strain evidence="13">DSM 43935</strain>
    </source>
</reference>
<dbReference type="Pfam" id="PF02983">
    <property type="entry name" value="Pro_Al_protease"/>
    <property type="match status" value="1"/>
</dbReference>
<feature type="active site" description="Charge relay system" evidence="8">
    <location>
        <position position="351"/>
    </location>
</feature>
<evidence type="ECO:0000256" key="7">
    <source>
        <dbReference type="ARBA" id="ARBA00023157"/>
    </source>
</evidence>
<comment type="similarity">
    <text evidence="1">Belongs to the peptidase S1 family.</text>
</comment>
<evidence type="ECO:0000256" key="4">
    <source>
        <dbReference type="ARBA" id="ARBA00022801"/>
    </source>
</evidence>
<comment type="caution">
    <text evidence="13">The sequence shown here is derived from an EMBL/GenBank/DDBJ whole genome shotgun (WGS) entry which is preliminary data.</text>
</comment>
<evidence type="ECO:0000256" key="5">
    <source>
        <dbReference type="ARBA" id="ARBA00022825"/>
    </source>
</evidence>
<keyword evidence="6" id="KW-0865">Zymogen</keyword>
<organism evidence="13 14">
    <name type="scientific">Goodfellowiella coeruleoviolacea</name>
    <dbReference type="NCBI Taxonomy" id="334858"/>
    <lineage>
        <taxon>Bacteria</taxon>
        <taxon>Bacillati</taxon>
        <taxon>Actinomycetota</taxon>
        <taxon>Actinomycetes</taxon>
        <taxon>Pseudonocardiales</taxon>
        <taxon>Pseudonocardiaceae</taxon>
        <taxon>Goodfellowiella</taxon>
    </lineage>
</organism>
<dbReference type="GO" id="GO:0005576">
    <property type="term" value="C:extracellular region"/>
    <property type="evidence" value="ECO:0007669"/>
    <property type="project" value="InterPro"/>
</dbReference>
<dbReference type="Gene3D" id="3.30.300.50">
    <property type="match status" value="2"/>
</dbReference>
<dbReference type="InterPro" id="IPR035070">
    <property type="entry name" value="Streptogrisin_prodomain"/>
</dbReference>
<feature type="chain" id="PRO_5041899344" evidence="10">
    <location>
        <begin position="29"/>
        <end position="398"/>
    </location>
</feature>
<feature type="domain" description="Peptidase S1A alpha-lytic prodomain" evidence="12">
    <location>
        <begin position="133"/>
        <end position="189"/>
    </location>
</feature>
<feature type="disulfide bond" evidence="9">
    <location>
        <begin position="345"/>
        <end position="372"/>
    </location>
</feature>
<feature type="active site" description="Charge relay system" evidence="8">
    <location>
        <position position="241"/>
    </location>
</feature>
<dbReference type="PRINTS" id="PR00861">
    <property type="entry name" value="ALYTICPTASE"/>
</dbReference>
<evidence type="ECO:0000256" key="1">
    <source>
        <dbReference type="ARBA" id="ARBA00007664"/>
    </source>
</evidence>
<dbReference type="InterPro" id="IPR001254">
    <property type="entry name" value="Trypsin_dom"/>
</dbReference>
<dbReference type="GO" id="GO:0006508">
    <property type="term" value="P:proteolysis"/>
    <property type="evidence" value="ECO:0007669"/>
    <property type="project" value="UniProtKB-KW"/>
</dbReference>
<keyword evidence="7 9" id="KW-1015">Disulfide bond</keyword>
<feature type="disulfide bond" evidence="9">
    <location>
        <begin position="309"/>
        <end position="319"/>
    </location>
</feature>